<keyword evidence="2" id="KW-1185">Reference proteome</keyword>
<evidence type="ECO:0000313" key="2">
    <source>
        <dbReference type="Proteomes" id="UP000618460"/>
    </source>
</evidence>
<name>A0A917WY50_9BACI</name>
<proteinExistence type="predicted"/>
<organism evidence="1 2">
    <name type="scientific">Paraliobacillus quinghaiensis</name>
    <dbReference type="NCBI Taxonomy" id="470815"/>
    <lineage>
        <taxon>Bacteria</taxon>
        <taxon>Bacillati</taxon>
        <taxon>Bacillota</taxon>
        <taxon>Bacilli</taxon>
        <taxon>Bacillales</taxon>
        <taxon>Bacillaceae</taxon>
        <taxon>Paraliobacillus</taxon>
    </lineage>
</organism>
<evidence type="ECO:0000313" key="1">
    <source>
        <dbReference type="EMBL" id="GGM39661.1"/>
    </source>
</evidence>
<sequence length="58" mass="6160">MKCNNCNGDGFFKCKTCSGEGIDYGVHQCDSCSGTGEFTCKSCGGKGKIKLLKKLKSN</sequence>
<dbReference type="SUPFAM" id="SSF57938">
    <property type="entry name" value="DnaJ/Hsp40 cysteine-rich domain"/>
    <property type="match status" value="1"/>
</dbReference>
<dbReference type="EMBL" id="BMLG01000021">
    <property type="protein sequence ID" value="GGM39661.1"/>
    <property type="molecule type" value="Genomic_DNA"/>
</dbReference>
<protein>
    <submittedName>
        <fullName evidence="1">Uncharacterized protein</fullName>
    </submittedName>
</protein>
<accession>A0A917WY50</accession>
<gene>
    <name evidence="1" type="ORF">GCM10011351_27260</name>
</gene>
<comment type="caution">
    <text evidence="1">The sequence shown here is derived from an EMBL/GenBank/DDBJ whole genome shotgun (WGS) entry which is preliminary data.</text>
</comment>
<dbReference type="Proteomes" id="UP000618460">
    <property type="component" value="Unassembled WGS sequence"/>
</dbReference>
<dbReference type="AlphaFoldDB" id="A0A917WY50"/>
<dbReference type="InterPro" id="IPR036410">
    <property type="entry name" value="HSP_DnaJ_Cys-rich_dom_sf"/>
</dbReference>
<reference evidence="1" key="1">
    <citation type="journal article" date="2014" name="Int. J. Syst. Evol. Microbiol.">
        <title>Complete genome sequence of Corynebacterium casei LMG S-19264T (=DSM 44701T), isolated from a smear-ripened cheese.</title>
        <authorList>
            <consortium name="US DOE Joint Genome Institute (JGI-PGF)"/>
            <person name="Walter F."/>
            <person name="Albersmeier A."/>
            <person name="Kalinowski J."/>
            <person name="Ruckert C."/>
        </authorList>
    </citation>
    <scope>NUCLEOTIDE SEQUENCE</scope>
    <source>
        <strain evidence="1">CGMCC 1.6333</strain>
    </source>
</reference>
<reference evidence="1" key="2">
    <citation type="submission" date="2020-09" db="EMBL/GenBank/DDBJ databases">
        <authorList>
            <person name="Sun Q."/>
            <person name="Zhou Y."/>
        </authorList>
    </citation>
    <scope>NUCLEOTIDE SEQUENCE</scope>
    <source>
        <strain evidence="1">CGMCC 1.6333</strain>
    </source>
</reference>